<dbReference type="OrthoDB" id="8966807at2"/>
<dbReference type="EMBL" id="PXWF02000053">
    <property type="protein sequence ID" value="PWF54982.1"/>
    <property type="molecule type" value="Genomic_DNA"/>
</dbReference>
<proteinExistence type="predicted"/>
<sequence>MTDKATKVTRKHKHLRVPVLPEEEAQIARNAKAANLPVAVFLRNIGQGYEARSILDNRRIEELARINGDLGRLGGLLKLWLTNDARTAEFGEATIRALLSKLEATQDQMHGVMREVLIPRSHR</sequence>
<dbReference type="Pfam" id="PF21983">
    <property type="entry name" value="NikA-like"/>
    <property type="match status" value="1"/>
</dbReference>
<name>A0A2U2I5I5_9BURK</name>
<dbReference type="Proteomes" id="UP000241421">
    <property type="component" value="Unassembled WGS sequence"/>
</dbReference>
<dbReference type="InterPro" id="IPR053842">
    <property type="entry name" value="NikA-like"/>
</dbReference>
<reference evidence="1 2" key="1">
    <citation type="submission" date="2018-04" db="EMBL/GenBank/DDBJ databases">
        <title>Massilia violaceinigra sp. nov., a novel purple-pigmented bacterium isolated from Tianshan glacier, Xinjiang, China.</title>
        <authorList>
            <person name="Wang H."/>
        </authorList>
    </citation>
    <scope>NUCLEOTIDE SEQUENCE [LARGE SCALE GENOMIC DNA]</scope>
    <source>
        <strain evidence="1 2">B448-2</strain>
    </source>
</reference>
<accession>A0A2U2I5I5</accession>
<evidence type="ECO:0000313" key="1">
    <source>
        <dbReference type="EMBL" id="PWF54982.1"/>
    </source>
</evidence>
<protein>
    <submittedName>
        <fullName evidence="1">Conjugal transfer protein TraJ</fullName>
    </submittedName>
</protein>
<dbReference type="NCBIfam" id="NF010451">
    <property type="entry name" value="PRK13877.1"/>
    <property type="match status" value="1"/>
</dbReference>
<keyword evidence="2" id="KW-1185">Reference proteome</keyword>
<dbReference type="AlphaFoldDB" id="A0A2U2I5I5"/>
<gene>
    <name evidence="1" type="ORF">C7C56_004165</name>
</gene>
<evidence type="ECO:0000313" key="2">
    <source>
        <dbReference type="Proteomes" id="UP000241421"/>
    </source>
</evidence>
<organism evidence="1 2">
    <name type="scientific">Massilia glaciei</name>
    <dbReference type="NCBI Taxonomy" id="1524097"/>
    <lineage>
        <taxon>Bacteria</taxon>
        <taxon>Pseudomonadati</taxon>
        <taxon>Pseudomonadota</taxon>
        <taxon>Betaproteobacteria</taxon>
        <taxon>Burkholderiales</taxon>
        <taxon>Oxalobacteraceae</taxon>
        <taxon>Telluria group</taxon>
        <taxon>Massilia</taxon>
    </lineage>
</organism>
<dbReference type="RefSeq" id="WP_106756234.1">
    <property type="nucleotide sequence ID" value="NZ_PXWF02000053.1"/>
</dbReference>
<comment type="caution">
    <text evidence="1">The sequence shown here is derived from an EMBL/GenBank/DDBJ whole genome shotgun (WGS) entry which is preliminary data.</text>
</comment>